<comment type="caution">
    <text evidence="1">The sequence shown here is derived from an EMBL/GenBank/DDBJ whole genome shotgun (WGS) entry which is preliminary data.</text>
</comment>
<dbReference type="AlphaFoldDB" id="J9D1U7"/>
<reference evidence="1 2" key="1">
    <citation type="submission" date="2011-08" db="EMBL/GenBank/DDBJ databases">
        <authorList>
            <person name="Liu Z.J."/>
            <person name="Shi F.L."/>
            <person name="Lu J.Q."/>
            <person name="Li M."/>
            <person name="Wang Z.L."/>
        </authorList>
    </citation>
    <scope>NUCLEOTIDE SEQUENCE [LARGE SCALE GENOMIC DNA]</scope>
    <source>
        <strain evidence="1 2">USNM 41457</strain>
    </source>
</reference>
<protein>
    <submittedName>
        <fullName evidence="1">Uncharacterized protein</fullName>
    </submittedName>
</protein>
<name>J9D1U7_EDHAE</name>
<gene>
    <name evidence="1" type="ORF">EDEG_03691</name>
</gene>
<keyword evidence="2" id="KW-1185">Reference proteome</keyword>
<dbReference type="InParanoid" id="J9D1U7"/>
<dbReference type="EMBL" id="AFBI03000110">
    <property type="protein sequence ID" value="EJW01831.1"/>
    <property type="molecule type" value="Genomic_DNA"/>
</dbReference>
<dbReference type="VEuPathDB" id="MicrosporidiaDB:EDEG_03691"/>
<accession>J9D1U7</accession>
<reference evidence="2" key="2">
    <citation type="submission" date="2015-07" db="EMBL/GenBank/DDBJ databases">
        <title>Contrasting host-pathogen interactions and genome evolution in two generalist and specialist microsporidian pathogens of mosquitoes.</title>
        <authorList>
            <consortium name="The Broad Institute Genomics Platform"/>
            <consortium name="The Broad Institute Genome Sequencing Center for Infectious Disease"/>
            <person name="Cuomo C.A."/>
            <person name="Sanscrainte N.D."/>
            <person name="Goldberg J.M."/>
            <person name="Heiman D."/>
            <person name="Young S."/>
            <person name="Zeng Q."/>
            <person name="Becnel J.J."/>
            <person name="Birren B.W."/>
        </authorList>
    </citation>
    <scope>NUCLEOTIDE SEQUENCE [LARGE SCALE GENOMIC DNA]</scope>
    <source>
        <strain evidence="2">USNM 41457</strain>
    </source>
</reference>
<dbReference type="HOGENOM" id="CLU_804170_0_0_1"/>
<evidence type="ECO:0000313" key="2">
    <source>
        <dbReference type="Proteomes" id="UP000003163"/>
    </source>
</evidence>
<evidence type="ECO:0000313" key="1">
    <source>
        <dbReference type="EMBL" id="EJW01831.1"/>
    </source>
</evidence>
<organism evidence="1 2">
    <name type="scientific">Edhazardia aedis (strain USNM 41457)</name>
    <name type="common">Microsporidian parasite</name>
    <dbReference type="NCBI Taxonomy" id="1003232"/>
    <lineage>
        <taxon>Eukaryota</taxon>
        <taxon>Fungi</taxon>
        <taxon>Fungi incertae sedis</taxon>
        <taxon>Microsporidia</taxon>
        <taxon>Edhazardia</taxon>
    </lineage>
</organism>
<sequence length="345" mass="41219">MNNRKTEDFAMLEVRKYNKTQEREVDISPVLEKEETFYSISNSTISNTNKFTFKFIKELLFLLTYYGLKDCDIVYSILCTSSSAHYPNLKNHELYEIGRDLHTSSFNRAQSNLTAFEIITVIKGIIELGNNQFEYIKVSYGYYNTHNSSKKNKSRIYYIINKNLKIENNGTEFHLCNPEKNIINFFFDIIYHYGEILIYHENNNFCLELEKAGKKEKYEHLQTKLFRLDMRFIEREKLNLNELLKIRISSFLFCKIRIPHIYISVYYTYVELIKICLFDYISLCFFKDFKSHQDYITFHSPILSVKENDFTINTETRNLNFQQKFQKASEVYHDNLKLSNEILAL</sequence>
<dbReference type="Proteomes" id="UP000003163">
    <property type="component" value="Unassembled WGS sequence"/>
</dbReference>
<proteinExistence type="predicted"/>